<evidence type="ECO:0000256" key="1">
    <source>
        <dbReference type="SAM" id="SignalP"/>
    </source>
</evidence>
<feature type="chain" id="PRO_5017315826" description="Toxin-antitoxin system YwqK family antitoxin" evidence="1">
    <location>
        <begin position="24"/>
        <end position="159"/>
    </location>
</feature>
<evidence type="ECO:0000313" key="3">
    <source>
        <dbReference type="Proteomes" id="UP000282656"/>
    </source>
</evidence>
<dbReference type="OrthoDB" id="5523185at2"/>
<dbReference type="Proteomes" id="UP000282656">
    <property type="component" value="Unassembled WGS sequence"/>
</dbReference>
<protein>
    <recommendedName>
        <fullName evidence="4">Toxin-antitoxin system YwqK family antitoxin</fullName>
    </recommendedName>
</protein>
<sequence length="159" mass="17443">MQSKKLMQIFALGLSLAAPVASAADSTVQLTCPAGTKQAGSKEEGLFCRKLSDSSGRMAEGPYRSFHANGKKAAVGQLLNGLQTGTWYFYDEAGNQYGKTEFRESNYHGTRVLYFANGNPHFIEQYQNGLKDGVVQEFSEDGKIVRESRFEKGKEVAAK</sequence>
<evidence type="ECO:0008006" key="4">
    <source>
        <dbReference type="Google" id="ProtNLM"/>
    </source>
</evidence>
<organism evidence="2 3">
    <name type="scientific">Corallococcus interemptor</name>
    <dbReference type="NCBI Taxonomy" id="2316720"/>
    <lineage>
        <taxon>Bacteria</taxon>
        <taxon>Pseudomonadati</taxon>
        <taxon>Myxococcota</taxon>
        <taxon>Myxococcia</taxon>
        <taxon>Myxococcales</taxon>
        <taxon>Cystobacterineae</taxon>
        <taxon>Myxococcaceae</taxon>
        <taxon>Corallococcus</taxon>
    </lineage>
</organism>
<keyword evidence="3" id="KW-1185">Reference proteome</keyword>
<dbReference type="RefSeq" id="WP_121770934.1">
    <property type="nucleotide sequence ID" value="NZ_RAWM01000081.1"/>
</dbReference>
<reference evidence="3" key="1">
    <citation type="submission" date="2018-09" db="EMBL/GenBank/DDBJ databases">
        <authorList>
            <person name="Livingstone P.G."/>
            <person name="Whitworth D.E."/>
        </authorList>
    </citation>
    <scope>NUCLEOTIDE SEQUENCE [LARGE SCALE GENOMIC DNA]</scope>
    <source>
        <strain evidence="3">AB047A</strain>
    </source>
</reference>
<gene>
    <name evidence="2" type="ORF">D7X96_25370</name>
</gene>
<comment type="caution">
    <text evidence="2">The sequence shown here is derived from an EMBL/GenBank/DDBJ whole genome shotgun (WGS) entry which is preliminary data.</text>
</comment>
<dbReference type="Pfam" id="PF07661">
    <property type="entry name" value="MORN_2"/>
    <property type="match status" value="2"/>
</dbReference>
<dbReference type="Gene3D" id="3.90.930.1">
    <property type="match status" value="1"/>
</dbReference>
<dbReference type="AlphaFoldDB" id="A0A3A8QAN1"/>
<accession>A0A3A8QAN1</accession>
<name>A0A3A8QAN1_9BACT</name>
<dbReference type="SUPFAM" id="SSF82185">
    <property type="entry name" value="Histone H3 K4-specific methyltransferase SET7/9 N-terminal domain"/>
    <property type="match status" value="1"/>
</dbReference>
<feature type="signal peptide" evidence="1">
    <location>
        <begin position="1"/>
        <end position="23"/>
    </location>
</feature>
<proteinExistence type="predicted"/>
<evidence type="ECO:0000313" key="2">
    <source>
        <dbReference type="EMBL" id="RKH64631.1"/>
    </source>
</evidence>
<keyword evidence="1" id="KW-0732">Signal</keyword>
<dbReference type="EMBL" id="RAWM01000081">
    <property type="protein sequence ID" value="RKH64631.1"/>
    <property type="molecule type" value="Genomic_DNA"/>
</dbReference>
<dbReference type="InterPro" id="IPR011652">
    <property type="entry name" value="MORN_2"/>
</dbReference>